<organism evidence="1 2">
    <name type="scientific">Cetraspora pellucida</name>
    <dbReference type="NCBI Taxonomy" id="1433469"/>
    <lineage>
        <taxon>Eukaryota</taxon>
        <taxon>Fungi</taxon>
        <taxon>Fungi incertae sedis</taxon>
        <taxon>Mucoromycota</taxon>
        <taxon>Glomeromycotina</taxon>
        <taxon>Glomeromycetes</taxon>
        <taxon>Diversisporales</taxon>
        <taxon>Gigasporaceae</taxon>
        <taxon>Cetraspora</taxon>
    </lineage>
</organism>
<comment type="caution">
    <text evidence="1">The sequence shown here is derived from an EMBL/GenBank/DDBJ whole genome shotgun (WGS) entry which is preliminary data.</text>
</comment>
<keyword evidence="2" id="KW-1185">Reference proteome</keyword>
<evidence type="ECO:0000313" key="1">
    <source>
        <dbReference type="EMBL" id="CAG8440007.1"/>
    </source>
</evidence>
<accession>A0ACA9JWJ1</accession>
<sequence>MLRLELGKIYERMKDLEKENKTILQRWLKKINKDMLIYENKLDAHAKALEFQSTGQVHLETRICEVRKQINKGGEKYQISPRFL</sequence>
<name>A0ACA9JWJ1_9GLOM</name>
<evidence type="ECO:0000313" key="2">
    <source>
        <dbReference type="Proteomes" id="UP000789366"/>
    </source>
</evidence>
<protein>
    <submittedName>
        <fullName evidence="1">9321_t:CDS:1</fullName>
    </submittedName>
</protein>
<reference evidence="1" key="1">
    <citation type="submission" date="2021-06" db="EMBL/GenBank/DDBJ databases">
        <authorList>
            <person name="Kallberg Y."/>
            <person name="Tangrot J."/>
            <person name="Rosling A."/>
        </authorList>
    </citation>
    <scope>NUCLEOTIDE SEQUENCE</scope>
    <source>
        <strain evidence="1">28 12/20/2015</strain>
    </source>
</reference>
<proteinExistence type="predicted"/>
<dbReference type="EMBL" id="CAJVPW010000026">
    <property type="protein sequence ID" value="CAG8440007.1"/>
    <property type="molecule type" value="Genomic_DNA"/>
</dbReference>
<gene>
    <name evidence="1" type="ORF">SPELUC_LOCUS102</name>
</gene>
<dbReference type="Proteomes" id="UP000789366">
    <property type="component" value="Unassembled WGS sequence"/>
</dbReference>